<proteinExistence type="predicted"/>
<evidence type="ECO:0008006" key="3">
    <source>
        <dbReference type="Google" id="ProtNLM"/>
    </source>
</evidence>
<gene>
    <name evidence="1" type="ORF">D515_04723</name>
</gene>
<reference evidence="1 2" key="1">
    <citation type="journal article" date="2014" name="PLoS ONE">
        <title>Grimontia indica AK16(T), sp. nov., Isolated from a Seawater Sample Reports the Presence of Pathogenic Genes Similar to Vibrio Genus.</title>
        <authorList>
            <person name="Singh A."/>
            <person name="Vaidya B."/>
            <person name="Khatri I."/>
            <person name="Srinivas T.N."/>
            <person name="Subramanian S."/>
            <person name="Korpole S."/>
            <person name="Pinnaka A.K."/>
        </authorList>
    </citation>
    <scope>NUCLEOTIDE SEQUENCE [LARGE SCALE GENOMIC DNA]</scope>
    <source>
        <strain evidence="1 2">AK16</strain>
    </source>
</reference>
<organism evidence="1 2">
    <name type="scientific">Grimontia indica</name>
    <dbReference type="NCBI Taxonomy" id="1056512"/>
    <lineage>
        <taxon>Bacteria</taxon>
        <taxon>Pseudomonadati</taxon>
        <taxon>Pseudomonadota</taxon>
        <taxon>Gammaproteobacteria</taxon>
        <taxon>Vibrionales</taxon>
        <taxon>Vibrionaceae</taxon>
        <taxon>Grimontia</taxon>
    </lineage>
</organism>
<dbReference type="SUPFAM" id="SSF81901">
    <property type="entry name" value="HCP-like"/>
    <property type="match status" value="1"/>
</dbReference>
<accession>R1IHY5</accession>
<dbReference type="Proteomes" id="UP000011223">
    <property type="component" value="Unassembled WGS sequence"/>
</dbReference>
<dbReference type="AlphaFoldDB" id="R1IHY5"/>
<keyword evidence="2" id="KW-1185">Reference proteome</keyword>
<name>R1IHY5_9GAMM</name>
<evidence type="ECO:0000313" key="1">
    <source>
        <dbReference type="EMBL" id="EOD77042.1"/>
    </source>
</evidence>
<comment type="caution">
    <text evidence="1">The sequence shown here is derived from an EMBL/GenBank/DDBJ whole genome shotgun (WGS) entry which is preliminary data.</text>
</comment>
<dbReference type="eggNOG" id="ENOG5031NZU">
    <property type="taxonomic scope" value="Bacteria"/>
</dbReference>
<protein>
    <recommendedName>
        <fullName evidence="3">Sel1 repeat family protein</fullName>
    </recommendedName>
</protein>
<dbReference type="EMBL" id="ANFM02000078">
    <property type="protein sequence ID" value="EOD77042.1"/>
    <property type="molecule type" value="Genomic_DNA"/>
</dbReference>
<dbReference type="Gene3D" id="1.25.40.10">
    <property type="entry name" value="Tetratricopeptide repeat domain"/>
    <property type="match status" value="1"/>
</dbReference>
<evidence type="ECO:0000313" key="2">
    <source>
        <dbReference type="Proteomes" id="UP000011223"/>
    </source>
</evidence>
<sequence>MLRKSLIAVVILGLLAGFLLHKKEPSFMDFQRQGPSTLTYFFENNIPSENLPDPYISSLYRPGDILYQPILDYQNGRLDRAIPILKNLSEAGNVDAMFWYGYNRMVRSIKTRYEGYNWFEKSAKLGNPYSALMLDADSYYCNAYFESLCSKEWGKLAKESFKKKAEAGDIRAKYYLERPTKYVRGEDFKKWVALVEESAKKNYFVPAMEFLKRFEDSKTLTPSQKEDLLHIYRYLAKHNYVLGYDYLYVHSGYQDIFDKAIELGSDIQLKVSSRRCGNQFSELNEKSKIECLAKAYALEEMFNDDMWAVIPKPTDSQTISTAKKAAKELIDSMTPTIYIDEMHIDGGL</sequence>
<dbReference type="InterPro" id="IPR011990">
    <property type="entry name" value="TPR-like_helical_dom_sf"/>
</dbReference>